<dbReference type="GO" id="GO:0004519">
    <property type="term" value="F:endonuclease activity"/>
    <property type="evidence" value="ECO:0007669"/>
    <property type="project" value="UniProtKB-KW"/>
</dbReference>
<evidence type="ECO:0000313" key="2">
    <source>
        <dbReference type="EMBL" id="SDM95545.1"/>
    </source>
</evidence>
<keyword evidence="2" id="KW-0540">Nuclease</keyword>
<keyword evidence="3" id="KW-1185">Reference proteome</keyword>
<dbReference type="RefSeq" id="WP_089660773.1">
    <property type="nucleotide sequence ID" value="NZ_FNGH01000034.1"/>
</dbReference>
<keyword evidence="2" id="KW-0378">Hydrolase</keyword>
<dbReference type="STRING" id="48727.SAMN05192555_1342"/>
<dbReference type="InterPro" id="IPR003615">
    <property type="entry name" value="HNH_nuc"/>
</dbReference>
<evidence type="ECO:0000259" key="1">
    <source>
        <dbReference type="Pfam" id="PF13391"/>
    </source>
</evidence>
<gene>
    <name evidence="2" type="ORF">SAMN05192555_1342</name>
</gene>
<proteinExistence type="predicted"/>
<sequence length="310" mass="34770">MTNPQQKTYKSLGFELMREFAGAIGAEERLNLGGPNGEYQTLYLEDGMTLRFTAWRNGAMPFYIILFDEGGHYIFELDLSMIVLDGDALSWHLKAPSNTVNRTLLNDWLGGVRNFDEIYCQAVKIVKEELESGQNTPRQGYEFLANRAWSEACDKFIELMGRVAAAHGGKELEKSIHEASNDDDPSYGRRKIRRGQAQFRLNLVRLYEGKCAFTGTGLAEVVEAAHIVKHSESGINHTDNGLLLRADVHRLFDANLIAVDPENLTIKVAPDLAGTEYNKLTGKLLRKGVNGTYPNREYLIAKWEEAGLEP</sequence>
<accession>A0A1G9XH10</accession>
<name>A0A1G9XH10_9GAMM</name>
<reference evidence="3" key="1">
    <citation type="submission" date="2016-10" db="EMBL/GenBank/DDBJ databases">
        <authorList>
            <person name="Varghese N."/>
            <person name="Submissions S."/>
        </authorList>
    </citation>
    <scope>NUCLEOTIDE SEQUENCE [LARGE SCALE GENOMIC DNA]</scope>
    <source>
        <strain evidence="3">AAP</strain>
    </source>
</reference>
<dbReference type="AlphaFoldDB" id="A0A1G9XH10"/>
<dbReference type="EMBL" id="FNGH01000034">
    <property type="protein sequence ID" value="SDM95545.1"/>
    <property type="molecule type" value="Genomic_DNA"/>
</dbReference>
<protein>
    <submittedName>
        <fullName evidence="2">HNH endonuclease</fullName>
    </submittedName>
</protein>
<dbReference type="Proteomes" id="UP000199107">
    <property type="component" value="Unassembled WGS sequence"/>
</dbReference>
<feature type="domain" description="HNH nuclease" evidence="1">
    <location>
        <begin position="211"/>
        <end position="260"/>
    </location>
</feature>
<organism evidence="2 3">
    <name type="scientific">Franzmannia pantelleriensis</name>
    <dbReference type="NCBI Taxonomy" id="48727"/>
    <lineage>
        <taxon>Bacteria</taxon>
        <taxon>Pseudomonadati</taxon>
        <taxon>Pseudomonadota</taxon>
        <taxon>Gammaproteobacteria</taxon>
        <taxon>Oceanospirillales</taxon>
        <taxon>Halomonadaceae</taxon>
        <taxon>Franzmannia</taxon>
    </lineage>
</organism>
<evidence type="ECO:0000313" key="3">
    <source>
        <dbReference type="Proteomes" id="UP000199107"/>
    </source>
</evidence>
<dbReference type="Pfam" id="PF13391">
    <property type="entry name" value="HNH_2"/>
    <property type="match status" value="1"/>
</dbReference>
<dbReference type="OrthoDB" id="529575at2"/>
<keyword evidence="2" id="KW-0255">Endonuclease</keyword>